<dbReference type="AlphaFoldDB" id="A0A3D9R0Q2"/>
<sequence>MTTIKANEPILTFINVFKTEPENQQRVVELLTQATDVSVKYAPGFISCALHKSVDGTKVTMYAQWQSMDHYQAMRDDPRPLPFFQEALTIATFESGSYEVVKTFEYTKES</sequence>
<dbReference type="RefSeq" id="WP_181909782.1">
    <property type="nucleotide sequence ID" value="NZ_QTTN01000042.1"/>
</dbReference>
<evidence type="ECO:0000259" key="1">
    <source>
        <dbReference type="PROSITE" id="PS51725"/>
    </source>
</evidence>
<dbReference type="GO" id="GO:0004497">
    <property type="term" value="F:monooxygenase activity"/>
    <property type="evidence" value="ECO:0007669"/>
    <property type="project" value="UniProtKB-KW"/>
</dbReference>
<reference evidence="2 3" key="1">
    <citation type="submission" date="2018-08" db="EMBL/GenBank/DDBJ databases">
        <title>Genomic Encyclopedia of Type Strains, Phase III (KMG-III): the genomes of soil and plant-associated and newly described type strains.</title>
        <authorList>
            <person name="Whitman W."/>
        </authorList>
    </citation>
    <scope>NUCLEOTIDE SEQUENCE [LARGE SCALE GENOMIC DNA]</scope>
    <source>
        <strain evidence="2 3">CGMCC 1.10966</strain>
    </source>
</reference>
<protein>
    <submittedName>
        <fullName evidence="2">Antibiotic biosynthesis monooxygenase</fullName>
    </submittedName>
</protein>
<keyword evidence="2" id="KW-0560">Oxidoreductase</keyword>
<dbReference type="Proteomes" id="UP000256304">
    <property type="component" value="Unassembled WGS sequence"/>
</dbReference>
<feature type="domain" description="ABM" evidence="1">
    <location>
        <begin position="11"/>
        <end position="100"/>
    </location>
</feature>
<name>A0A3D9R0Q2_9BACL</name>
<dbReference type="PROSITE" id="PS51725">
    <property type="entry name" value="ABM"/>
    <property type="match status" value="1"/>
</dbReference>
<keyword evidence="3" id="KW-1185">Reference proteome</keyword>
<evidence type="ECO:0000313" key="3">
    <source>
        <dbReference type="Proteomes" id="UP000256304"/>
    </source>
</evidence>
<dbReference type="EMBL" id="QTTN01000042">
    <property type="protein sequence ID" value="REE67640.1"/>
    <property type="molecule type" value="Genomic_DNA"/>
</dbReference>
<gene>
    <name evidence="2" type="ORF">A8990_14267</name>
</gene>
<proteinExistence type="predicted"/>
<evidence type="ECO:0000313" key="2">
    <source>
        <dbReference type="EMBL" id="REE67640.1"/>
    </source>
</evidence>
<comment type="caution">
    <text evidence="2">The sequence shown here is derived from an EMBL/GenBank/DDBJ whole genome shotgun (WGS) entry which is preliminary data.</text>
</comment>
<dbReference type="Gene3D" id="3.30.70.100">
    <property type="match status" value="1"/>
</dbReference>
<dbReference type="InterPro" id="IPR007138">
    <property type="entry name" value="ABM_dom"/>
</dbReference>
<dbReference type="InterPro" id="IPR011008">
    <property type="entry name" value="Dimeric_a/b-barrel"/>
</dbReference>
<accession>A0A3D9R0Q2</accession>
<organism evidence="2 3">
    <name type="scientific">Paenibacillus taihuensis</name>
    <dbReference type="NCBI Taxonomy" id="1156355"/>
    <lineage>
        <taxon>Bacteria</taxon>
        <taxon>Bacillati</taxon>
        <taxon>Bacillota</taxon>
        <taxon>Bacilli</taxon>
        <taxon>Bacillales</taxon>
        <taxon>Paenibacillaceae</taxon>
        <taxon>Paenibacillus</taxon>
    </lineage>
</organism>
<keyword evidence="2" id="KW-0503">Monooxygenase</keyword>
<dbReference type="SUPFAM" id="SSF54909">
    <property type="entry name" value="Dimeric alpha+beta barrel"/>
    <property type="match status" value="1"/>
</dbReference>
<dbReference type="Pfam" id="PF03992">
    <property type="entry name" value="ABM"/>
    <property type="match status" value="1"/>
</dbReference>